<proteinExistence type="predicted"/>
<organism evidence="1 2">
    <name type="scientific">miscellaneous Crenarchaeota group-15 archaeon DG-45</name>
    <dbReference type="NCBI Taxonomy" id="1685127"/>
    <lineage>
        <taxon>Archaea</taxon>
        <taxon>Candidatus Bathyarchaeota</taxon>
        <taxon>MCG-15</taxon>
    </lineage>
</organism>
<accession>A0A0M0BP97</accession>
<name>A0A0M0BP97_9ARCH</name>
<evidence type="ECO:0000313" key="1">
    <source>
        <dbReference type="EMBL" id="KON30254.1"/>
    </source>
</evidence>
<protein>
    <submittedName>
        <fullName evidence="1">Uncharacterized protein</fullName>
    </submittedName>
</protein>
<sequence>MPEARGRLRNGSRGVLTFSDGVVTLWEERGRITKRRVKVAEFFAAEATSAQLGGGEDRFKGMHRLVVGYAGEGPGAGEEAATFLSQDLGSMETIKGEIDREIERRRAALESEMRERRRAREAHVRHLTLLLELLDSAFQIVLELDGGVDWGLIGRYRSEVERIGMELGKLD</sequence>
<dbReference type="AlphaFoldDB" id="A0A0M0BP97"/>
<comment type="caution">
    <text evidence="1">The sequence shown here is derived from an EMBL/GenBank/DDBJ whole genome shotgun (WGS) entry which is preliminary data.</text>
</comment>
<feature type="non-terminal residue" evidence="1">
    <location>
        <position position="171"/>
    </location>
</feature>
<evidence type="ECO:0000313" key="2">
    <source>
        <dbReference type="Proteomes" id="UP000037210"/>
    </source>
</evidence>
<dbReference type="Proteomes" id="UP000037210">
    <property type="component" value="Unassembled WGS sequence"/>
</dbReference>
<dbReference type="EMBL" id="LFWZ01000036">
    <property type="protein sequence ID" value="KON30254.1"/>
    <property type="molecule type" value="Genomic_DNA"/>
</dbReference>
<gene>
    <name evidence="1" type="ORF">AC482_04275</name>
</gene>
<reference evidence="1 2" key="1">
    <citation type="submission" date="2015-06" db="EMBL/GenBank/DDBJ databases">
        <title>New insights into the roles of widespread benthic archaea in carbon and nitrogen cycling.</title>
        <authorList>
            <person name="Lazar C.S."/>
            <person name="Baker B.J."/>
            <person name="Seitz K.W."/>
            <person name="Hyde A.S."/>
            <person name="Dick G.J."/>
            <person name="Hinrichs K.-U."/>
            <person name="Teske A.P."/>
        </authorList>
    </citation>
    <scope>NUCLEOTIDE SEQUENCE [LARGE SCALE GENOMIC DNA]</scope>
    <source>
        <strain evidence="1">DG-45</strain>
    </source>
</reference>